<dbReference type="Proteomes" id="UP000606974">
    <property type="component" value="Unassembled WGS sequence"/>
</dbReference>
<comment type="caution">
    <text evidence="7">The sequence shown here is derived from an EMBL/GenBank/DDBJ whole genome shotgun (WGS) entry which is preliminary data.</text>
</comment>
<dbReference type="GO" id="GO:0005737">
    <property type="term" value="C:cytoplasm"/>
    <property type="evidence" value="ECO:0007669"/>
    <property type="project" value="InterPro"/>
</dbReference>
<dbReference type="EMBL" id="JAACFV010000094">
    <property type="protein sequence ID" value="KAF7506112.1"/>
    <property type="molecule type" value="Genomic_DNA"/>
</dbReference>
<keyword evidence="3" id="KW-0378">Hydrolase</keyword>
<keyword evidence="2" id="KW-0479">Metal-binding</keyword>
<dbReference type="PANTHER" id="PTHR12112">
    <property type="entry name" value="BNIP - RELATED"/>
    <property type="match status" value="1"/>
</dbReference>
<evidence type="ECO:0000256" key="4">
    <source>
        <dbReference type="ARBA" id="ARBA00023211"/>
    </source>
</evidence>
<dbReference type="Gene3D" id="3.10.310.20">
    <property type="entry name" value="DHHA2 domain"/>
    <property type="match status" value="1"/>
</dbReference>
<evidence type="ECO:0000313" key="8">
    <source>
        <dbReference type="Proteomes" id="UP000606974"/>
    </source>
</evidence>
<feature type="region of interest" description="Disordered" evidence="5">
    <location>
        <begin position="460"/>
        <end position="491"/>
    </location>
</feature>
<evidence type="ECO:0000259" key="6">
    <source>
        <dbReference type="SMART" id="SM01131"/>
    </source>
</evidence>
<dbReference type="SUPFAM" id="SSF64182">
    <property type="entry name" value="DHH phosphoesterases"/>
    <property type="match status" value="1"/>
</dbReference>
<dbReference type="GO" id="GO:0004309">
    <property type="term" value="F:exopolyphosphatase activity"/>
    <property type="evidence" value="ECO:0007669"/>
    <property type="project" value="TreeGrafter"/>
</dbReference>
<comment type="cofactor">
    <cofactor evidence="1">
        <name>Mn(2+)</name>
        <dbReference type="ChEBI" id="CHEBI:29035"/>
    </cofactor>
</comment>
<gene>
    <name evidence="7" type="ORF">GJ744_012263</name>
</gene>
<dbReference type="InterPro" id="IPR038763">
    <property type="entry name" value="DHH_sf"/>
</dbReference>
<evidence type="ECO:0000256" key="2">
    <source>
        <dbReference type="ARBA" id="ARBA00022723"/>
    </source>
</evidence>
<dbReference type="Gene3D" id="3.90.1640.10">
    <property type="entry name" value="inorganic pyrophosphatase (n-terminal core)"/>
    <property type="match status" value="1"/>
</dbReference>
<dbReference type="PANTHER" id="PTHR12112:SF39">
    <property type="entry name" value="EG:152A3.5 PROTEIN (FBGN0003116_PN PROTEIN)"/>
    <property type="match status" value="1"/>
</dbReference>
<dbReference type="InterPro" id="IPR038222">
    <property type="entry name" value="DHHA2_dom_sf"/>
</dbReference>
<dbReference type="AlphaFoldDB" id="A0A8H7E1N2"/>
<dbReference type="OrthoDB" id="374045at2759"/>
<dbReference type="SMART" id="SM01131">
    <property type="entry name" value="DHHA2"/>
    <property type="match status" value="1"/>
</dbReference>
<evidence type="ECO:0000256" key="5">
    <source>
        <dbReference type="SAM" id="MobiDB-lite"/>
    </source>
</evidence>
<evidence type="ECO:0000256" key="3">
    <source>
        <dbReference type="ARBA" id="ARBA00022801"/>
    </source>
</evidence>
<dbReference type="Pfam" id="PF02833">
    <property type="entry name" value="DHHA2"/>
    <property type="match status" value="1"/>
</dbReference>
<keyword evidence="4" id="KW-0464">Manganese</keyword>
<sequence length="516" mass="55691">MASPLVRFLAQARSAALRPTTPPTYYTLVLGNPSCDLDSFICATIYSFFHSHQARRSPSPQPHLYIPLLNLPSTSSGELWRLRPEFGTALRLALHGHDQGGNAEDDREEAEVNKSLLGNLVTISDIRSCASSRLNYVFSKPGTTTQPPSEGKIRVLLVDHNALSIPLPGISPSEISSRLDVVGCIDHHIDESSIPTSASPRIIRTGVGSCTTLVVQYLKDEGFWDDLLNPAATSPNEEDGGGPAAGELAKLSLAAILDDTVNLTGEGKVSDLDRQAVGFLEEIITNSSSASSHQETPQASRDKAAAKWDRKSCFEQIAATRADSLSLLSLPEIFNRDYKAWSEKATGNSPDGVGQSTMHLGIAGIVKPVSWLIKKADGSSVQNFVSAMGDFATRQDPRLDLFAIMTVPAHAGRAFQRELILLDTGRTEASRRVVDKFQEIAGEELRLEDWEEDQGLARALDREEGGGDGNGDGDGDGDGDGGGRGGALKGRIWWQRDGSKSRKVVAPLLREAMRRV</sequence>
<evidence type="ECO:0000313" key="7">
    <source>
        <dbReference type="EMBL" id="KAF7506112.1"/>
    </source>
</evidence>
<accession>A0A8H7E1N2</accession>
<dbReference type="InterPro" id="IPR001667">
    <property type="entry name" value="DDH_dom"/>
</dbReference>
<proteinExistence type="predicted"/>
<dbReference type="Pfam" id="PF01368">
    <property type="entry name" value="DHH"/>
    <property type="match status" value="1"/>
</dbReference>
<reference evidence="7" key="1">
    <citation type="submission" date="2020-02" db="EMBL/GenBank/DDBJ databases">
        <authorList>
            <person name="Palmer J.M."/>
        </authorList>
    </citation>
    <scope>NUCLEOTIDE SEQUENCE</scope>
    <source>
        <strain evidence="7">EPUS1.4</strain>
        <tissue evidence="7">Thallus</tissue>
    </source>
</reference>
<organism evidence="7 8">
    <name type="scientific">Endocarpon pusillum</name>
    <dbReference type="NCBI Taxonomy" id="364733"/>
    <lineage>
        <taxon>Eukaryota</taxon>
        <taxon>Fungi</taxon>
        <taxon>Dikarya</taxon>
        <taxon>Ascomycota</taxon>
        <taxon>Pezizomycotina</taxon>
        <taxon>Eurotiomycetes</taxon>
        <taxon>Chaetothyriomycetidae</taxon>
        <taxon>Verrucariales</taxon>
        <taxon>Verrucariaceae</taxon>
        <taxon>Endocarpon</taxon>
    </lineage>
</organism>
<evidence type="ECO:0000256" key="1">
    <source>
        <dbReference type="ARBA" id="ARBA00001936"/>
    </source>
</evidence>
<feature type="domain" description="DHHA2" evidence="6">
    <location>
        <begin position="314"/>
        <end position="513"/>
    </location>
</feature>
<keyword evidence="8" id="KW-1185">Reference proteome</keyword>
<name>A0A8H7E1N2_9EURO</name>
<protein>
    <recommendedName>
        <fullName evidence="6">DHHA2 domain-containing protein</fullName>
    </recommendedName>
</protein>
<dbReference type="InterPro" id="IPR004097">
    <property type="entry name" value="DHHA2"/>
</dbReference>